<dbReference type="InterPro" id="IPR036770">
    <property type="entry name" value="Ankyrin_rpt-contain_sf"/>
</dbReference>
<feature type="repeat" description="ANK" evidence="3">
    <location>
        <begin position="67"/>
        <end position="99"/>
    </location>
</feature>
<protein>
    <recommendedName>
        <fullName evidence="7">Ankyrin repeat domain-containing protein 6</fullName>
    </recommendedName>
</protein>
<dbReference type="EMBL" id="OU963862">
    <property type="protein sequence ID" value="CAH0381033.1"/>
    <property type="molecule type" value="Genomic_DNA"/>
</dbReference>
<feature type="repeat" description="ANK" evidence="3">
    <location>
        <begin position="133"/>
        <end position="165"/>
    </location>
</feature>
<name>A0A9N9ZZ91_BEMTA</name>
<evidence type="ECO:0000256" key="3">
    <source>
        <dbReference type="PROSITE-ProRule" id="PRU00023"/>
    </source>
</evidence>
<feature type="region of interest" description="Disordered" evidence="4">
    <location>
        <begin position="223"/>
        <end position="257"/>
    </location>
</feature>
<evidence type="ECO:0000313" key="6">
    <source>
        <dbReference type="Proteomes" id="UP001152759"/>
    </source>
</evidence>
<proteinExistence type="predicted"/>
<dbReference type="PROSITE" id="PS50088">
    <property type="entry name" value="ANK_REPEAT"/>
    <property type="match status" value="5"/>
</dbReference>
<sequence length="574" mass="63174">MLEEDLRLAAGRGDIQLVTELLERGTKPTPGPTGVTPLQLAAAEGHEEILKLLIKHNCSVDSQDTEHGNTALHEASWKGYSRCVAILAKAKANLNLKNCGGFTALHLCCQNGHNQSCRELLLAGCDPDPQNNYGDTPLHTSARYGHAGVTRILISAQCRVSEQNKNGDTALHIAAAMGRSKLTRILLEAKSNTTIRNKQCETARDIAIRKDLDAIINILDKKQHNKAHSRSKKHSENINKSSAKPHHSTKHKHKKKVPVENFKRDDNTKPWSPYGCHYYPDPKAFPRPNLDSLPPEPLQKGEQYYLDLAGNIRKGPIGVGYTCYCAPFFQQVEKQLNRSKAEMSECINRTRLSLTQRVADLERRTHGQISALRARTQWLSQSGRVPGSAIGGRKLGGRTRSLELVASEKSATKADNRRSLEVLEAEETCDDCVEAGEMLSAVHDLSHDLDKLIASSQQLRISTCEPEETSVAAILSELSDVNERLKCTQPYCSNQTGKGYLMDKWDLDLLISKGTGFSKTNASSESSEHGAEQLDSGYSTKMCSNSQGPSPSLSGILECEHPRPLQIQAKCFAS</sequence>
<dbReference type="AlphaFoldDB" id="A0A9N9ZZ91"/>
<dbReference type="KEGG" id="btab:109041164"/>
<accession>A0A9N9ZZ91</accession>
<evidence type="ECO:0000313" key="5">
    <source>
        <dbReference type="EMBL" id="CAH0381033.1"/>
    </source>
</evidence>
<dbReference type="PANTHER" id="PTHR24201">
    <property type="entry name" value="ANK_REP_REGION DOMAIN-CONTAINING PROTEIN"/>
    <property type="match status" value="1"/>
</dbReference>
<dbReference type="PROSITE" id="PS50297">
    <property type="entry name" value="ANK_REP_REGION"/>
    <property type="match status" value="4"/>
</dbReference>
<feature type="repeat" description="ANK" evidence="3">
    <location>
        <begin position="33"/>
        <end position="65"/>
    </location>
</feature>
<feature type="compositionally biased region" description="Basic residues" evidence="4">
    <location>
        <begin position="223"/>
        <end position="233"/>
    </location>
</feature>
<dbReference type="InterPro" id="IPR050776">
    <property type="entry name" value="Ank_Repeat/CDKN_Inhibitor"/>
</dbReference>
<dbReference type="PANTHER" id="PTHR24201:SF13">
    <property type="entry name" value="ANKYRIN REPEAT DOMAIN-CONTAINING PROTEIN 6-LIKE"/>
    <property type="match status" value="1"/>
</dbReference>
<gene>
    <name evidence="5" type="ORF">BEMITA_LOCUS725</name>
</gene>
<feature type="repeat" description="ANK" evidence="3">
    <location>
        <begin position="100"/>
        <end position="132"/>
    </location>
</feature>
<dbReference type="SMART" id="SM00248">
    <property type="entry name" value="ANK"/>
    <property type="match status" value="6"/>
</dbReference>
<evidence type="ECO:0000256" key="4">
    <source>
        <dbReference type="SAM" id="MobiDB-lite"/>
    </source>
</evidence>
<reference evidence="5" key="1">
    <citation type="submission" date="2021-12" db="EMBL/GenBank/DDBJ databases">
        <authorList>
            <person name="King R."/>
        </authorList>
    </citation>
    <scope>NUCLEOTIDE SEQUENCE</scope>
</reference>
<feature type="repeat" description="ANK" evidence="3">
    <location>
        <begin position="166"/>
        <end position="198"/>
    </location>
</feature>
<keyword evidence="1" id="KW-0677">Repeat</keyword>
<dbReference type="SUPFAM" id="SSF48403">
    <property type="entry name" value="Ankyrin repeat"/>
    <property type="match status" value="1"/>
</dbReference>
<evidence type="ECO:0000256" key="1">
    <source>
        <dbReference type="ARBA" id="ARBA00022737"/>
    </source>
</evidence>
<evidence type="ECO:0008006" key="7">
    <source>
        <dbReference type="Google" id="ProtNLM"/>
    </source>
</evidence>
<dbReference type="Proteomes" id="UP001152759">
    <property type="component" value="Chromosome 1"/>
</dbReference>
<evidence type="ECO:0000256" key="2">
    <source>
        <dbReference type="ARBA" id="ARBA00023043"/>
    </source>
</evidence>
<dbReference type="InterPro" id="IPR002110">
    <property type="entry name" value="Ankyrin_rpt"/>
</dbReference>
<feature type="region of interest" description="Disordered" evidence="4">
    <location>
        <begin position="519"/>
        <end position="549"/>
    </location>
</feature>
<feature type="compositionally biased region" description="Polar residues" evidence="4">
    <location>
        <begin position="536"/>
        <end position="549"/>
    </location>
</feature>
<keyword evidence="2 3" id="KW-0040">ANK repeat</keyword>
<dbReference type="Gene3D" id="1.25.40.20">
    <property type="entry name" value="Ankyrin repeat-containing domain"/>
    <property type="match status" value="1"/>
</dbReference>
<organism evidence="5 6">
    <name type="scientific">Bemisia tabaci</name>
    <name type="common">Sweetpotato whitefly</name>
    <name type="synonym">Aleurodes tabaci</name>
    <dbReference type="NCBI Taxonomy" id="7038"/>
    <lineage>
        <taxon>Eukaryota</taxon>
        <taxon>Metazoa</taxon>
        <taxon>Ecdysozoa</taxon>
        <taxon>Arthropoda</taxon>
        <taxon>Hexapoda</taxon>
        <taxon>Insecta</taxon>
        <taxon>Pterygota</taxon>
        <taxon>Neoptera</taxon>
        <taxon>Paraneoptera</taxon>
        <taxon>Hemiptera</taxon>
        <taxon>Sternorrhyncha</taxon>
        <taxon>Aleyrodoidea</taxon>
        <taxon>Aleyrodidae</taxon>
        <taxon>Aleyrodinae</taxon>
        <taxon>Bemisia</taxon>
    </lineage>
</organism>
<dbReference type="Pfam" id="PF12796">
    <property type="entry name" value="Ank_2"/>
    <property type="match status" value="2"/>
</dbReference>
<keyword evidence="6" id="KW-1185">Reference proteome</keyword>
<feature type="compositionally biased region" description="Basic residues" evidence="4">
    <location>
        <begin position="243"/>
        <end position="256"/>
    </location>
</feature>